<dbReference type="PROSITE" id="PS50181">
    <property type="entry name" value="FBOX"/>
    <property type="match status" value="1"/>
</dbReference>
<dbReference type="Proteomes" id="UP001161247">
    <property type="component" value="Chromosome 1"/>
</dbReference>
<dbReference type="PANTHER" id="PTHR34049:SF1">
    <property type="entry name" value="F-BOX PROTEIN SKIP27"/>
    <property type="match status" value="1"/>
</dbReference>
<dbReference type="InterPro" id="IPR001810">
    <property type="entry name" value="F-box_dom"/>
</dbReference>
<organism evidence="2 3">
    <name type="scientific">Oldenlandia corymbosa var. corymbosa</name>
    <dbReference type="NCBI Taxonomy" id="529605"/>
    <lineage>
        <taxon>Eukaryota</taxon>
        <taxon>Viridiplantae</taxon>
        <taxon>Streptophyta</taxon>
        <taxon>Embryophyta</taxon>
        <taxon>Tracheophyta</taxon>
        <taxon>Spermatophyta</taxon>
        <taxon>Magnoliopsida</taxon>
        <taxon>eudicotyledons</taxon>
        <taxon>Gunneridae</taxon>
        <taxon>Pentapetalae</taxon>
        <taxon>asterids</taxon>
        <taxon>lamiids</taxon>
        <taxon>Gentianales</taxon>
        <taxon>Rubiaceae</taxon>
        <taxon>Rubioideae</taxon>
        <taxon>Spermacoceae</taxon>
        <taxon>Hedyotis-Oldenlandia complex</taxon>
        <taxon>Oldenlandia</taxon>
    </lineage>
</organism>
<dbReference type="PANTHER" id="PTHR34049">
    <property type="entry name" value="F-BOX PROTEIN SKIP27"/>
    <property type="match status" value="1"/>
</dbReference>
<proteinExistence type="predicted"/>
<dbReference type="InterPro" id="IPR045286">
    <property type="entry name" value="FBS1-like"/>
</dbReference>
<sequence>MAWGTNCGYCFQAGNEGYGMGLVRSSSFGRKRVSLASNGMMNIDCFEQTPLKRQCSFEASFLYSDKSPLEELPQEVLIKIICGVDHDDLKRLFFVSKSVRDATVIAKHEHFEYKTPRKTLGFSNAADMEDSGEFNEVERAPKQVRIRKSRLNFEKMSDIAVALFSPEGEDRWPRRELFMEA</sequence>
<dbReference type="InterPro" id="IPR036047">
    <property type="entry name" value="F-box-like_dom_sf"/>
</dbReference>
<dbReference type="AlphaFoldDB" id="A0AAV1BWA7"/>
<feature type="domain" description="F-box" evidence="1">
    <location>
        <begin position="66"/>
        <end position="114"/>
    </location>
</feature>
<evidence type="ECO:0000259" key="1">
    <source>
        <dbReference type="PROSITE" id="PS50181"/>
    </source>
</evidence>
<dbReference type="EMBL" id="OX459118">
    <property type="protein sequence ID" value="CAI9087616.1"/>
    <property type="molecule type" value="Genomic_DNA"/>
</dbReference>
<dbReference type="SUPFAM" id="SSF81383">
    <property type="entry name" value="F-box domain"/>
    <property type="match status" value="1"/>
</dbReference>
<evidence type="ECO:0000313" key="2">
    <source>
        <dbReference type="EMBL" id="CAI9087616.1"/>
    </source>
</evidence>
<reference evidence="2" key="1">
    <citation type="submission" date="2023-03" db="EMBL/GenBank/DDBJ databases">
        <authorList>
            <person name="Julca I."/>
        </authorList>
    </citation>
    <scope>NUCLEOTIDE SEQUENCE</scope>
</reference>
<name>A0AAV1BWA7_OLDCO</name>
<keyword evidence="3" id="KW-1185">Reference proteome</keyword>
<protein>
    <submittedName>
        <fullName evidence="2">OLC1v1021727C1</fullName>
    </submittedName>
</protein>
<accession>A0AAV1BWA7</accession>
<gene>
    <name evidence="2" type="ORF">OLC1_LOCUS391</name>
</gene>
<dbReference type="CDD" id="cd09917">
    <property type="entry name" value="F-box_SF"/>
    <property type="match status" value="1"/>
</dbReference>
<evidence type="ECO:0000313" key="3">
    <source>
        <dbReference type="Proteomes" id="UP001161247"/>
    </source>
</evidence>